<proteinExistence type="predicted"/>
<protein>
    <submittedName>
        <fullName evidence="2">DNA binding domain-containing protein, excisionase family</fullName>
    </submittedName>
</protein>
<evidence type="ECO:0000313" key="3">
    <source>
        <dbReference type="Proteomes" id="UP000198896"/>
    </source>
</evidence>
<dbReference type="EMBL" id="FONL01000002">
    <property type="protein sequence ID" value="SFE17847.1"/>
    <property type="molecule type" value="Genomic_DNA"/>
</dbReference>
<dbReference type="NCBIfam" id="TIGR01764">
    <property type="entry name" value="excise"/>
    <property type="match status" value="1"/>
</dbReference>
<dbReference type="Pfam" id="PF12728">
    <property type="entry name" value="HTH_17"/>
    <property type="match status" value="1"/>
</dbReference>
<dbReference type="InterPro" id="IPR010093">
    <property type="entry name" value="SinI_DNA-bd"/>
</dbReference>
<sequence length="65" mass="7752">MSRTIDKLLITVVEAAYYLHYSTQYVYNLLKEGKLRYKKKGRDYLIFSEDVENYAKSTLLRKRPG</sequence>
<evidence type="ECO:0000259" key="1">
    <source>
        <dbReference type="Pfam" id="PF12728"/>
    </source>
</evidence>
<organism evidence="2 3">
    <name type="scientific">Succiniclasticum ruminis DSM 9236</name>
    <dbReference type="NCBI Taxonomy" id="1123323"/>
    <lineage>
        <taxon>Bacteria</taxon>
        <taxon>Bacillati</taxon>
        <taxon>Bacillota</taxon>
        <taxon>Negativicutes</taxon>
        <taxon>Acidaminococcales</taxon>
        <taxon>Acidaminococcaceae</taxon>
        <taxon>Succiniclasticum</taxon>
    </lineage>
</organism>
<reference evidence="2 3" key="1">
    <citation type="submission" date="2016-10" db="EMBL/GenBank/DDBJ databases">
        <authorList>
            <person name="de Groot N.N."/>
        </authorList>
    </citation>
    <scope>NUCLEOTIDE SEQUENCE [LARGE SCALE GENOMIC DNA]</scope>
    <source>
        <strain evidence="2 3">DSM 9236</strain>
    </source>
</reference>
<dbReference type="RefSeq" id="WP_177205875.1">
    <property type="nucleotide sequence ID" value="NZ_FONL01000002.1"/>
</dbReference>
<evidence type="ECO:0000313" key="2">
    <source>
        <dbReference type="EMBL" id="SFE17847.1"/>
    </source>
</evidence>
<dbReference type="GO" id="GO:0003677">
    <property type="term" value="F:DNA binding"/>
    <property type="evidence" value="ECO:0007669"/>
    <property type="project" value="InterPro"/>
</dbReference>
<dbReference type="InterPro" id="IPR041657">
    <property type="entry name" value="HTH_17"/>
</dbReference>
<dbReference type="AlphaFoldDB" id="A0A1I1YE25"/>
<accession>A0A1I1YE25</accession>
<name>A0A1I1YE25_9FIRM</name>
<dbReference type="Proteomes" id="UP000198896">
    <property type="component" value="Unassembled WGS sequence"/>
</dbReference>
<gene>
    <name evidence="2" type="ORF">SAMN05216245_102164</name>
</gene>
<keyword evidence="3" id="KW-1185">Reference proteome</keyword>
<dbReference type="STRING" id="1123323.SAMN05216245_102164"/>
<feature type="domain" description="Helix-turn-helix" evidence="1">
    <location>
        <begin position="10"/>
        <end position="56"/>
    </location>
</feature>